<evidence type="ECO:0000313" key="2">
    <source>
        <dbReference type="Proteomes" id="UP000681027"/>
    </source>
</evidence>
<protein>
    <recommendedName>
        <fullName evidence="3">Lipoprotein</fullName>
    </recommendedName>
</protein>
<reference evidence="1 2" key="1">
    <citation type="submission" date="2021-05" db="EMBL/GenBank/DDBJ databases">
        <title>Novel Bacillus species.</title>
        <authorList>
            <person name="Liu G."/>
        </authorList>
    </citation>
    <scope>NUCLEOTIDE SEQUENCE [LARGE SCALE GENOMIC DNA]</scope>
    <source>
        <strain evidence="1 2">FJAT-49705</strain>
    </source>
</reference>
<sequence length="132" mass="14753">MSILFLAACSKEKGFELKSSKVDIVNDKSKTGTIVISDEHKETEIIPTSLYYEFEIKNNGKTIDSSDRFQIKVEPSAELSGEIQKIEVRNFFSSNGLGCGWGLSPIPLKTKENGIATVYFHLGTHRDFKECT</sequence>
<name>A0ABS5NQA9_9BACI</name>
<proteinExistence type="predicted"/>
<accession>A0ABS5NQA9</accession>
<dbReference type="Proteomes" id="UP000681027">
    <property type="component" value="Unassembled WGS sequence"/>
</dbReference>
<keyword evidence="2" id="KW-1185">Reference proteome</keyword>
<organism evidence="1 2">
    <name type="scientific">Cytobacillus citreus</name>
    <dbReference type="NCBI Taxonomy" id="2833586"/>
    <lineage>
        <taxon>Bacteria</taxon>
        <taxon>Bacillati</taxon>
        <taxon>Bacillota</taxon>
        <taxon>Bacilli</taxon>
        <taxon>Bacillales</taxon>
        <taxon>Bacillaceae</taxon>
        <taxon>Cytobacillus</taxon>
    </lineage>
</organism>
<comment type="caution">
    <text evidence="1">The sequence shown here is derived from an EMBL/GenBank/DDBJ whole genome shotgun (WGS) entry which is preliminary data.</text>
</comment>
<evidence type="ECO:0000313" key="1">
    <source>
        <dbReference type="EMBL" id="MBS4189756.1"/>
    </source>
</evidence>
<gene>
    <name evidence="1" type="ORF">KHA94_05980</name>
</gene>
<dbReference type="RefSeq" id="WP_213101156.1">
    <property type="nucleotide sequence ID" value="NZ_JAGYPM010000001.1"/>
</dbReference>
<dbReference type="EMBL" id="JAGYPM010000001">
    <property type="protein sequence ID" value="MBS4189756.1"/>
    <property type="molecule type" value="Genomic_DNA"/>
</dbReference>
<evidence type="ECO:0008006" key="3">
    <source>
        <dbReference type="Google" id="ProtNLM"/>
    </source>
</evidence>